<dbReference type="STRING" id="229921.ADN01_01510"/>
<feature type="transmembrane region" description="Helical" evidence="1">
    <location>
        <begin position="174"/>
        <end position="194"/>
    </location>
</feature>
<name>A0A0P6YKT8_9CHLR</name>
<feature type="transmembrane region" description="Helical" evidence="1">
    <location>
        <begin position="33"/>
        <end position="53"/>
    </location>
</feature>
<feature type="transmembrane region" description="Helical" evidence="1">
    <location>
        <begin position="114"/>
        <end position="133"/>
    </location>
</feature>
<keyword evidence="3" id="KW-1185">Reference proteome</keyword>
<evidence type="ECO:0000313" key="2">
    <source>
        <dbReference type="EMBL" id="KPL91246.1"/>
    </source>
</evidence>
<evidence type="ECO:0000256" key="1">
    <source>
        <dbReference type="SAM" id="Phobius"/>
    </source>
</evidence>
<comment type="caution">
    <text evidence="2">The sequence shown here is derived from an EMBL/GenBank/DDBJ whole genome shotgun (WGS) entry which is preliminary data.</text>
</comment>
<feature type="transmembrane region" description="Helical" evidence="1">
    <location>
        <begin position="145"/>
        <end position="162"/>
    </location>
</feature>
<keyword evidence="1" id="KW-0812">Transmembrane</keyword>
<reference evidence="2 3" key="1">
    <citation type="submission" date="2015-07" db="EMBL/GenBank/DDBJ databases">
        <title>Genome sequence of Levilinea saccharolytica DSM 16555.</title>
        <authorList>
            <person name="Hemp J."/>
            <person name="Ward L.M."/>
            <person name="Pace L.A."/>
            <person name="Fischer W.W."/>
        </authorList>
    </citation>
    <scope>NUCLEOTIDE SEQUENCE [LARGE SCALE GENOMIC DNA]</scope>
    <source>
        <strain evidence="2 3">KIBI-1</strain>
    </source>
</reference>
<evidence type="ECO:0000313" key="3">
    <source>
        <dbReference type="Proteomes" id="UP000050501"/>
    </source>
</evidence>
<feature type="transmembrane region" description="Helical" evidence="1">
    <location>
        <begin position="6"/>
        <end position="21"/>
    </location>
</feature>
<organism evidence="2 3">
    <name type="scientific">Levilinea saccharolytica</name>
    <dbReference type="NCBI Taxonomy" id="229921"/>
    <lineage>
        <taxon>Bacteria</taxon>
        <taxon>Bacillati</taxon>
        <taxon>Chloroflexota</taxon>
        <taxon>Anaerolineae</taxon>
        <taxon>Anaerolineales</taxon>
        <taxon>Anaerolineaceae</taxon>
        <taxon>Levilinea</taxon>
    </lineage>
</organism>
<gene>
    <name evidence="2" type="ORF">ADN01_01510</name>
</gene>
<keyword evidence="1" id="KW-0472">Membrane</keyword>
<dbReference type="OrthoDB" id="152394at2"/>
<evidence type="ECO:0008006" key="4">
    <source>
        <dbReference type="Google" id="ProtNLM"/>
    </source>
</evidence>
<proteinExistence type="predicted"/>
<dbReference type="RefSeq" id="WP_062418351.1">
    <property type="nucleotide sequence ID" value="NZ_LGCM01000006.1"/>
</dbReference>
<feature type="transmembrane region" description="Helical" evidence="1">
    <location>
        <begin position="206"/>
        <end position="227"/>
    </location>
</feature>
<keyword evidence="1" id="KW-1133">Transmembrane helix</keyword>
<dbReference type="EMBL" id="LGCM01000006">
    <property type="protein sequence ID" value="KPL91246.1"/>
    <property type="molecule type" value="Genomic_DNA"/>
</dbReference>
<sequence>MHLARADGVLWLVGCLAWIAWEGWRARQRGWKIAGQVLLAAALYGAVMGVWFGRNLSVFGQWMPPGGSRALWITTYDETYSYPADKLTPERWLLQGWENLVGARWDALKMNLQTVLGVQFQIVLLPLAIWGFLRVRQRREAQVGGLMWLTTLGVMTVVFPFAGSRGGFFHSGAALQPLIWGLSAVGLDAAVGWAARKRRWNPRQALRVLGSGLVMINLAVSASLYAANVIGEDASQPKWNRGWEDAQRTAAWIQIQGGSPQDVVMVNNPPGYAAANRQAAISVPNEPAAAMLEAARRYQARWLVLDKNVPEPLDELFRQPENRDGLRLGYDSEEVVIYEILPE</sequence>
<protein>
    <recommendedName>
        <fullName evidence="4">Glycosyltransferase RgtA/B/C/D-like domain-containing protein</fullName>
    </recommendedName>
</protein>
<dbReference type="AlphaFoldDB" id="A0A0P6YKT8"/>
<dbReference type="Proteomes" id="UP000050501">
    <property type="component" value="Unassembled WGS sequence"/>
</dbReference>
<accession>A0A0P6YKT8</accession>